<name>A0ABV7IZV9_9RHOB</name>
<feature type="chain" id="PRO_5047538775" description="EF-hand domain-containing protein" evidence="1">
    <location>
        <begin position="24"/>
        <end position="163"/>
    </location>
</feature>
<evidence type="ECO:0000313" key="3">
    <source>
        <dbReference type="Proteomes" id="UP001595547"/>
    </source>
</evidence>
<gene>
    <name evidence="2" type="ORF">ACFOGH_08905</name>
</gene>
<keyword evidence="3" id="KW-1185">Reference proteome</keyword>
<dbReference type="Proteomes" id="UP001595547">
    <property type="component" value="Unassembled WGS sequence"/>
</dbReference>
<organism evidence="2 3">
    <name type="scientific">Cypionkella sinensis</name>
    <dbReference type="NCBI Taxonomy" id="1756043"/>
    <lineage>
        <taxon>Bacteria</taxon>
        <taxon>Pseudomonadati</taxon>
        <taxon>Pseudomonadota</taxon>
        <taxon>Alphaproteobacteria</taxon>
        <taxon>Rhodobacterales</taxon>
        <taxon>Paracoccaceae</taxon>
        <taxon>Cypionkella</taxon>
    </lineage>
</organism>
<dbReference type="RefSeq" id="WP_380072715.1">
    <property type="nucleotide sequence ID" value="NZ_JBHRTO010000001.1"/>
</dbReference>
<evidence type="ECO:0000313" key="2">
    <source>
        <dbReference type="EMBL" id="MFC3181103.1"/>
    </source>
</evidence>
<reference evidence="3" key="1">
    <citation type="journal article" date="2019" name="Int. J. Syst. Evol. Microbiol.">
        <title>The Global Catalogue of Microorganisms (GCM) 10K type strain sequencing project: providing services to taxonomists for standard genome sequencing and annotation.</title>
        <authorList>
            <consortium name="The Broad Institute Genomics Platform"/>
            <consortium name="The Broad Institute Genome Sequencing Center for Infectious Disease"/>
            <person name="Wu L."/>
            <person name="Ma J."/>
        </authorList>
    </citation>
    <scope>NUCLEOTIDE SEQUENCE [LARGE SCALE GENOMIC DNA]</scope>
    <source>
        <strain evidence="3">KCTC 52039</strain>
    </source>
</reference>
<keyword evidence="1" id="KW-0732">Signal</keyword>
<comment type="caution">
    <text evidence="2">The sequence shown here is derived from an EMBL/GenBank/DDBJ whole genome shotgun (WGS) entry which is preliminary data.</text>
</comment>
<evidence type="ECO:0008006" key="4">
    <source>
        <dbReference type="Google" id="ProtNLM"/>
    </source>
</evidence>
<sequence>MRGFQASVLSAAFAVAMGGTAFAQTETMAPAATPAADCEAQFTALDTDANGYLTDAEAPREFARARVDAMTPEASGISKAAFLEMCGSENWVQKTPEEGAPFEGANSFTEEQARDRAVAWNVTDVSALTLDDKGIWRGTGKVNGADVSVAVDYKGNVVTTPKA</sequence>
<proteinExistence type="predicted"/>
<evidence type="ECO:0000256" key="1">
    <source>
        <dbReference type="SAM" id="SignalP"/>
    </source>
</evidence>
<feature type="signal peptide" evidence="1">
    <location>
        <begin position="1"/>
        <end position="23"/>
    </location>
</feature>
<accession>A0ABV7IZV9</accession>
<dbReference type="EMBL" id="JBHRTO010000001">
    <property type="protein sequence ID" value="MFC3181103.1"/>
    <property type="molecule type" value="Genomic_DNA"/>
</dbReference>
<protein>
    <recommendedName>
        <fullName evidence="4">EF-hand domain-containing protein</fullName>
    </recommendedName>
</protein>